<accession>A0A2S5KWD1</accession>
<dbReference type="PROSITE" id="PS51257">
    <property type="entry name" value="PROKAR_LIPOPROTEIN"/>
    <property type="match status" value="1"/>
</dbReference>
<dbReference type="Gene3D" id="2.40.50.100">
    <property type="match status" value="1"/>
</dbReference>
<dbReference type="InterPro" id="IPR050465">
    <property type="entry name" value="UPF0194_transport"/>
</dbReference>
<dbReference type="SUPFAM" id="SSF111369">
    <property type="entry name" value="HlyD-like secretion proteins"/>
    <property type="match status" value="2"/>
</dbReference>
<dbReference type="Gene3D" id="1.10.287.470">
    <property type="entry name" value="Helix hairpin bin"/>
    <property type="match status" value="2"/>
</dbReference>
<protein>
    <submittedName>
        <fullName evidence="5">Hemolysin D</fullName>
    </submittedName>
</protein>
<comment type="subcellular location">
    <subcellularLocation>
        <location evidence="1">Cell envelope</location>
    </subcellularLocation>
</comment>
<dbReference type="GO" id="GO:0030313">
    <property type="term" value="C:cell envelope"/>
    <property type="evidence" value="ECO:0007669"/>
    <property type="project" value="UniProtKB-SubCell"/>
</dbReference>
<dbReference type="InterPro" id="IPR059052">
    <property type="entry name" value="HH_YbhG-like"/>
</dbReference>
<evidence type="ECO:0000256" key="1">
    <source>
        <dbReference type="ARBA" id="ARBA00004196"/>
    </source>
</evidence>
<dbReference type="AlphaFoldDB" id="A0A2S5KWD1"/>
<dbReference type="Pfam" id="PF25881">
    <property type="entry name" value="HH_YBHG"/>
    <property type="match status" value="1"/>
</dbReference>
<evidence type="ECO:0000313" key="6">
    <source>
        <dbReference type="Proteomes" id="UP000238196"/>
    </source>
</evidence>
<evidence type="ECO:0000259" key="4">
    <source>
        <dbReference type="Pfam" id="PF25881"/>
    </source>
</evidence>
<name>A0A2S5KWD1_9PROT</name>
<evidence type="ECO:0000256" key="2">
    <source>
        <dbReference type="ARBA" id="ARBA00023054"/>
    </source>
</evidence>
<comment type="caution">
    <text evidence="5">The sequence shown here is derived from an EMBL/GenBank/DDBJ whole genome shotgun (WGS) entry which is preliminary data.</text>
</comment>
<gene>
    <name evidence="5" type="ORF">C4K68_02960</name>
</gene>
<feature type="domain" description="YbhG-like alpha-helical hairpin" evidence="4">
    <location>
        <begin position="81"/>
        <end position="207"/>
    </location>
</feature>
<evidence type="ECO:0000256" key="3">
    <source>
        <dbReference type="SAM" id="Coils"/>
    </source>
</evidence>
<dbReference type="PANTHER" id="PTHR32347">
    <property type="entry name" value="EFFLUX SYSTEM COMPONENT YKNX-RELATED"/>
    <property type="match status" value="1"/>
</dbReference>
<dbReference type="PANTHER" id="PTHR32347:SF29">
    <property type="entry name" value="UPF0194 MEMBRANE PROTEIN YBHG"/>
    <property type="match status" value="1"/>
</dbReference>
<feature type="coiled-coil region" evidence="3">
    <location>
        <begin position="116"/>
        <end position="207"/>
    </location>
</feature>
<dbReference type="EMBL" id="PRLP01000009">
    <property type="protein sequence ID" value="PPC78819.1"/>
    <property type="molecule type" value="Genomic_DNA"/>
</dbReference>
<dbReference type="Gene3D" id="2.40.30.170">
    <property type="match status" value="1"/>
</dbReference>
<organism evidence="5 6">
    <name type="scientific">Proteobacteria bacterium 228</name>
    <dbReference type="NCBI Taxonomy" id="2083153"/>
    <lineage>
        <taxon>Bacteria</taxon>
        <taxon>Pseudomonadati</taxon>
        <taxon>Pseudomonadota</taxon>
    </lineage>
</organism>
<evidence type="ECO:0000313" key="5">
    <source>
        <dbReference type="EMBL" id="PPC78819.1"/>
    </source>
</evidence>
<proteinExistence type="predicted"/>
<sequence>MMVIWRRSGAALVVSAQPVLAGLALLALVMGLSGCNEEEGGIYGTIERDRLTLIAPAGELITQVNVHEGDKVSAGAVLLTLDDRAAQARVAQRQAQLAQVEASLAELTKGARSEELAQAQAQVAASEATRREAQRRFDRTQQLYRQKVLAQADLDQVRADRDKATAATREAEEKLRELINGTRSEQLAQASAEVDAARAALEQEQKALSDLTLVAAQAAVVDNLPWRVGDRVAAGTQLIGLLALDRPYVRVYLPASDLHRVKSGTQVLIHAEGFTQSVTGTVRTIRSQPAYTPFYALNERDRARLMYLTDIDLPQGSELPTGLAVEVELPHD</sequence>
<dbReference type="OrthoDB" id="8558741at2"/>
<dbReference type="Proteomes" id="UP000238196">
    <property type="component" value="Unassembled WGS sequence"/>
</dbReference>
<reference evidence="5 6" key="1">
    <citation type="submission" date="2018-02" db="EMBL/GenBank/DDBJ databases">
        <title>novel marine gammaproteobacteria from coastal saline agro ecosystem.</title>
        <authorList>
            <person name="Krishnan R."/>
            <person name="Ramesh Kumar N."/>
        </authorList>
    </citation>
    <scope>NUCLEOTIDE SEQUENCE [LARGE SCALE GENOMIC DNA]</scope>
    <source>
        <strain evidence="5 6">228</strain>
    </source>
</reference>
<keyword evidence="2 3" id="KW-0175">Coiled coil</keyword>